<dbReference type="PANTHER" id="PTHR23534:SF1">
    <property type="entry name" value="MAJOR FACILITATOR SUPERFAMILY PROTEIN"/>
    <property type="match status" value="1"/>
</dbReference>
<gene>
    <name evidence="2" type="ORF">QTG54_011843</name>
</gene>
<feature type="transmembrane region" description="Helical" evidence="1">
    <location>
        <begin position="120"/>
        <end position="139"/>
    </location>
</feature>
<keyword evidence="1" id="KW-1133">Transmembrane helix</keyword>
<feature type="transmembrane region" description="Helical" evidence="1">
    <location>
        <begin position="160"/>
        <end position="178"/>
    </location>
</feature>
<organism evidence="2 3">
    <name type="scientific">Skeletonema marinoi</name>
    <dbReference type="NCBI Taxonomy" id="267567"/>
    <lineage>
        <taxon>Eukaryota</taxon>
        <taxon>Sar</taxon>
        <taxon>Stramenopiles</taxon>
        <taxon>Ochrophyta</taxon>
        <taxon>Bacillariophyta</taxon>
        <taxon>Coscinodiscophyceae</taxon>
        <taxon>Thalassiosirophycidae</taxon>
        <taxon>Thalassiosirales</taxon>
        <taxon>Skeletonemataceae</taxon>
        <taxon>Skeletonema</taxon>
        <taxon>Skeletonema marinoi-dohrnii complex</taxon>
    </lineage>
</organism>
<evidence type="ECO:0000313" key="2">
    <source>
        <dbReference type="EMBL" id="KAK1737557.1"/>
    </source>
</evidence>
<feature type="transmembrane region" description="Helical" evidence="1">
    <location>
        <begin position="54"/>
        <end position="76"/>
    </location>
</feature>
<protein>
    <recommendedName>
        <fullName evidence="4">Major facilitator superfamily (MFS) profile domain-containing protein</fullName>
    </recommendedName>
</protein>
<feature type="transmembrane region" description="Helical" evidence="1">
    <location>
        <begin position="338"/>
        <end position="357"/>
    </location>
</feature>
<dbReference type="Proteomes" id="UP001224775">
    <property type="component" value="Unassembled WGS sequence"/>
</dbReference>
<dbReference type="EMBL" id="JATAAI010000025">
    <property type="protein sequence ID" value="KAK1737557.1"/>
    <property type="molecule type" value="Genomic_DNA"/>
</dbReference>
<comment type="caution">
    <text evidence="2">The sequence shown here is derived from an EMBL/GenBank/DDBJ whole genome shotgun (WGS) entry which is preliminary data.</text>
</comment>
<evidence type="ECO:0000313" key="3">
    <source>
        <dbReference type="Proteomes" id="UP001224775"/>
    </source>
</evidence>
<feature type="transmembrane region" description="Helical" evidence="1">
    <location>
        <begin position="232"/>
        <end position="250"/>
    </location>
</feature>
<reference evidence="2" key="1">
    <citation type="submission" date="2023-06" db="EMBL/GenBank/DDBJ databases">
        <title>Survivors Of The Sea: Transcriptome response of Skeletonema marinoi to long-term dormancy.</title>
        <authorList>
            <person name="Pinder M.I.M."/>
            <person name="Kourtchenko O."/>
            <person name="Robertson E.K."/>
            <person name="Larsson T."/>
            <person name="Maumus F."/>
            <person name="Osuna-Cruz C.M."/>
            <person name="Vancaester E."/>
            <person name="Stenow R."/>
            <person name="Vandepoele K."/>
            <person name="Ploug H."/>
            <person name="Bruchert V."/>
            <person name="Godhe A."/>
            <person name="Topel M."/>
        </authorList>
    </citation>
    <scope>NUCLEOTIDE SEQUENCE</scope>
    <source>
        <strain evidence="2">R05AC</strain>
    </source>
</reference>
<name>A0AAD8Y1Z4_9STRA</name>
<proteinExistence type="predicted"/>
<feature type="transmembrane region" description="Helical" evidence="1">
    <location>
        <begin position="296"/>
        <end position="317"/>
    </location>
</feature>
<dbReference type="Gene3D" id="1.20.1250.20">
    <property type="entry name" value="MFS general substrate transporter like domains"/>
    <property type="match status" value="2"/>
</dbReference>
<feature type="transmembrane region" description="Helical" evidence="1">
    <location>
        <begin position="24"/>
        <end position="42"/>
    </location>
</feature>
<feature type="transmembrane region" description="Helical" evidence="1">
    <location>
        <begin position="271"/>
        <end position="290"/>
    </location>
</feature>
<feature type="transmembrane region" description="Helical" evidence="1">
    <location>
        <begin position="88"/>
        <end position="108"/>
    </location>
</feature>
<accession>A0AAD8Y1Z4</accession>
<keyword evidence="1" id="KW-0472">Membrane</keyword>
<dbReference type="AlphaFoldDB" id="A0AAD8Y1Z4"/>
<dbReference type="SUPFAM" id="SSF103473">
    <property type="entry name" value="MFS general substrate transporter"/>
    <property type="match status" value="2"/>
</dbReference>
<evidence type="ECO:0000256" key="1">
    <source>
        <dbReference type="SAM" id="Phobius"/>
    </source>
</evidence>
<keyword evidence="3" id="KW-1185">Reference proteome</keyword>
<dbReference type="InterPro" id="IPR036259">
    <property type="entry name" value="MFS_trans_sf"/>
</dbReference>
<keyword evidence="1" id="KW-0812">Transmembrane</keyword>
<feature type="transmembrane region" description="Helical" evidence="1">
    <location>
        <begin position="363"/>
        <end position="384"/>
    </location>
</feature>
<evidence type="ECO:0008006" key="4">
    <source>
        <dbReference type="Google" id="ProtNLM"/>
    </source>
</evidence>
<dbReference type="PANTHER" id="PTHR23534">
    <property type="entry name" value="MFS PERMEASE"/>
    <property type="match status" value="1"/>
</dbReference>
<sequence length="413" mass="44012">MAPPTWTSSTATTTRSRSNMIKNVLLLAGMWGMGLGAAFVQLPATQNLLIDAGYASISTAPLGIIMLGSAPCAVVIPKIISRYGEKKTFIAGSFFGIVGAIMQMIGPLTTTIGLAAENDVTPQVVLVVIGALPQAFMYASTNNLRFSVSQFSTPAFLPKATALVLLGGVLSALLGPLLSAQPMADSDDVRIVVDDLSLVERQEITAAGEGTRIDGNATTERALWEIIKGTDLPLLTTFQCLSYNIMAMYMGQLKLPMAASGYSVINQFGTWSTTAVGFLLFPVGGSMFLINDSLAMFVLGITIVGIGWNFSFVGPSAEVSKICSRAEQSKVVGFNDGIMLLTVGIFFMTASKIYIAVGSWNVFNYILIGFSVFSALLSLLRWYANGELQMEMITVFPEIRCQSLLTAGSICTL</sequence>